<gene>
    <name evidence="1" type="ORF">E4663_00340</name>
</gene>
<organism evidence="1 2">
    <name type="scientific">Halobacillus salinus</name>
    <dbReference type="NCBI Taxonomy" id="192814"/>
    <lineage>
        <taxon>Bacteria</taxon>
        <taxon>Bacillati</taxon>
        <taxon>Bacillota</taxon>
        <taxon>Bacilli</taxon>
        <taxon>Bacillales</taxon>
        <taxon>Bacillaceae</taxon>
        <taxon>Halobacillus</taxon>
    </lineage>
</organism>
<keyword evidence="2" id="KW-1185">Reference proteome</keyword>
<proteinExistence type="predicted"/>
<dbReference type="InterPro" id="IPR029470">
    <property type="entry name" value="PDDEXK_4"/>
</dbReference>
<dbReference type="AlphaFoldDB" id="A0A4Z0H256"/>
<evidence type="ECO:0008006" key="3">
    <source>
        <dbReference type="Google" id="ProtNLM"/>
    </source>
</evidence>
<protein>
    <recommendedName>
        <fullName evidence="3">PD-(D/E)XK nuclease family protein</fullName>
    </recommendedName>
</protein>
<evidence type="ECO:0000313" key="2">
    <source>
        <dbReference type="Proteomes" id="UP000297982"/>
    </source>
</evidence>
<name>A0A4Z0H256_9BACI</name>
<dbReference type="EMBL" id="SRJC01000001">
    <property type="protein sequence ID" value="TGB03491.1"/>
    <property type="molecule type" value="Genomic_DNA"/>
</dbReference>
<evidence type="ECO:0000313" key="1">
    <source>
        <dbReference type="EMBL" id="TGB03491.1"/>
    </source>
</evidence>
<reference evidence="1 2" key="1">
    <citation type="journal article" date="2003" name="Int. J. Syst. Evol. Microbiol.">
        <title>Halobacillus salinus sp. nov., isolated from a salt lake on the coast of the East Sea in Korea.</title>
        <authorList>
            <person name="Yoon J.H."/>
            <person name="Kang K.H."/>
            <person name="Park Y.H."/>
        </authorList>
    </citation>
    <scope>NUCLEOTIDE SEQUENCE [LARGE SCALE GENOMIC DNA]</scope>
    <source>
        <strain evidence="1 2">HSL-3</strain>
    </source>
</reference>
<accession>A0A4Z0H256</accession>
<dbReference type="Proteomes" id="UP000297982">
    <property type="component" value="Unassembled WGS sequence"/>
</dbReference>
<dbReference type="Pfam" id="PF14281">
    <property type="entry name" value="PDDEXK_4"/>
    <property type="match status" value="1"/>
</dbReference>
<sequence length="384" mass="45919">MLTVRSCKKLNTSQDLDKQTKAPNLFEYATSELTQDAFLSWLFEHIRLNTSGAPHRMAERLLHLILEKYQSIDLTFEYPRLSDYSMKKIKQQWKNIDLLITFSSNVGSENIHIILEDKVNSGESRKKQLEYYTDKLKEKSTGTIIPVLFKTGYASEKEKDDFENRNLVFIGYEDIYDLFSPYEQEFMEDVILKSWWSYFCERYYDPIEKAKELPIENYTSLNCFREEIKDEAYPEQIVFKVLTDYLFENLHDHFLTKPFRFQGKGHVDWHYALSRATWKSKERNISVHIYFKWDTRKFSLILKTAPYRYKPLKKLKGEDRESYMASRDAIKEELKNHQVGHWKENNQYLQIAHRKGLSDTPMGQLKTEMERELKEIARVIDTFM</sequence>
<comment type="caution">
    <text evidence="1">The sequence shown here is derived from an EMBL/GenBank/DDBJ whole genome shotgun (WGS) entry which is preliminary data.</text>
</comment>